<dbReference type="Pfam" id="PF02992">
    <property type="entry name" value="Transposase_21"/>
    <property type="match status" value="1"/>
</dbReference>
<evidence type="ECO:0000313" key="2">
    <source>
        <dbReference type="EMBL" id="RDB23221.1"/>
    </source>
</evidence>
<dbReference type="InterPro" id="IPR004242">
    <property type="entry name" value="Transposase_21"/>
</dbReference>
<organism evidence="2 3">
    <name type="scientific">Hypsizygus marmoreus</name>
    <name type="common">White beech mushroom</name>
    <name type="synonym">Agaricus marmoreus</name>
    <dbReference type="NCBI Taxonomy" id="39966"/>
    <lineage>
        <taxon>Eukaryota</taxon>
        <taxon>Fungi</taxon>
        <taxon>Dikarya</taxon>
        <taxon>Basidiomycota</taxon>
        <taxon>Agaricomycotina</taxon>
        <taxon>Agaricomycetes</taxon>
        <taxon>Agaricomycetidae</taxon>
        <taxon>Agaricales</taxon>
        <taxon>Tricholomatineae</taxon>
        <taxon>Lyophyllaceae</taxon>
        <taxon>Hypsizygus</taxon>
    </lineage>
</organism>
<feature type="compositionally biased region" description="Acidic residues" evidence="1">
    <location>
        <begin position="151"/>
        <end position="184"/>
    </location>
</feature>
<sequence length="731" mass="82068">MPPTKVWCTLCKKMEPRKTEFRHRNGLAAPRVRAVQASHNPFSFIPTSTHQPEPAIAHSLPSASANATDNHSSYEPIITTHGSVQMDSATDADIYPGVGDDLPEGEDVFPDDDNNNVGESNADGEAYGAAAEEAQRRTWANRTRLGTATVDEYESDSDNEDDGDGDETLLDADFDEDDTDDEDGGLPTSDMTNEEFERELAQIADEMTDEDFSLLRSFALKTDEHLTNKTFEKLRFAFPNAGVDTWKTTKARVEFLSALRPVPYDCCTNSCCCYVGPHVDATSCPFCKEPRLDAQGKPRKRFIYIPIIRRLIEYFKNPGMIEKLSYRAQFSEDPGVVKDVFDGSHYRSLKNSNVTVNGRPCSYKHFSDDRDIALGLSTDGFAPFRKRKHTAWPLLVFDYNLPPEIRFHLQYIMCIGIIPGPKKPKDFDSFLWPFVEELLKLSLGVTAFDVASATLFVLHAFLILVFGDMPAVAMVMRMKGHNGISPCRSCHIKGLRVPNMRGTTHYVPLDRSRHPNRGNIPKYDPLHLPHRTHAEFMAQAHEVQFAATTAESEKLATAYGVKGIPLLSCLSSISFPQSFPCDFMHLIYENLVKNLVLLWTGNFKDLDEGAGKYQLNPTAWEAIGAATAASGSTIPSAFGARPPNVAEDKTACTAETWSFWALYLGPVLLHNRFRRPIYYNHFIDIVKILRSCIEFELPREKIPELRTGIAKWVEEYERSVNIVPYMLVFSS</sequence>
<gene>
    <name evidence="2" type="ORF">Hypma_009543</name>
</gene>
<reference evidence="2" key="1">
    <citation type="submission" date="2018-04" db="EMBL/GenBank/DDBJ databases">
        <title>Whole genome sequencing of Hypsizygus marmoreus.</title>
        <authorList>
            <person name="Choi I.-G."/>
            <person name="Min B."/>
            <person name="Kim J.-G."/>
            <person name="Kim S."/>
            <person name="Oh Y.-L."/>
            <person name="Kong W.-S."/>
            <person name="Park H."/>
            <person name="Jeong J."/>
            <person name="Song E.-S."/>
        </authorList>
    </citation>
    <scope>NUCLEOTIDE SEQUENCE [LARGE SCALE GENOMIC DNA]</scope>
    <source>
        <strain evidence="2">51987-8</strain>
    </source>
</reference>
<proteinExistence type="predicted"/>
<accession>A0A369JLX8</accession>
<dbReference type="OrthoDB" id="2404451at2759"/>
<dbReference type="AlphaFoldDB" id="A0A369JLX8"/>
<evidence type="ECO:0008006" key="4">
    <source>
        <dbReference type="Google" id="ProtNLM"/>
    </source>
</evidence>
<evidence type="ECO:0000256" key="1">
    <source>
        <dbReference type="SAM" id="MobiDB-lite"/>
    </source>
</evidence>
<dbReference type="PANTHER" id="PTHR46579:SF1">
    <property type="entry name" value="F5_8 TYPE C DOMAIN-CONTAINING PROTEIN"/>
    <property type="match status" value="1"/>
</dbReference>
<name>A0A369JLX8_HYPMA</name>
<evidence type="ECO:0000313" key="3">
    <source>
        <dbReference type="Proteomes" id="UP000076154"/>
    </source>
</evidence>
<keyword evidence="3" id="KW-1185">Reference proteome</keyword>
<feature type="compositionally biased region" description="Low complexity" evidence="1">
    <location>
        <begin position="123"/>
        <end position="132"/>
    </location>
</feature>
<dbReference type="EMBL" id="LUEZ02000047">
    <property type="protein sequence ID" value="RDB23221.1"/>
    <property type="molecule type" value="Genomic_DNA"/>
</dbReference>
<dbReference type="STRING" id="39966.A0A369JLX8"/>
<feature type="compositionally biased region" description="Acidic residues" evidence="1">
    <location>
        <begin position="101"/>
        <end position="114"/>
    </location>
</feature>
<dbReference type="Proteomes" id="UP000076154">
    <property type="component" value="Unassembled WGS sequence"/>
</dbReference>
<dbReference type="PANTHER" id="PTHR46579">
    <property type="entry name" value="F5/8 TYPE C DOMAIN-CONTAINING PROTEIN-RELATED"/>
    <property type="match status" value="1"/>
</dbReference>
<comment type="caution">
    <text evidence="2">The sequence shown here is derived from an EMBL/GenBank/DDBJ whole genome shotgun (WGS) entry which is preliminary data.</text>
</comment>
<feature type="region of interest" description="Disordered" evidence="1">
    <location>
        <begin position="92"/>
        <end position="193"/>
    </location>
</feature>
<protein>
    <recommendedName>
        <fullName evidence="4">Transposase domain-containing protein</fullName>
    </recommendedName>
</protein>
<dbReference type="InParanoid" id="A0A369JLX8"/>